<keyword evidence="2" id="KW-0596">Phosphopantetheine</keyword>
<keyword evidence="4 10" id="KW-0808">Transferase</keyword>
<dbReference type="Pfam" id="PF00109">
    <property type="entry name" value="ketoacyl-synt"/>
    <property type="match status" value="1"/>
</dbReference>
<dbReference type="Pfam" id="PF02801">
    <property type="entry name" value="Ketoacyl-synt_C"/>
    <property type="match status" value="1"/>
</dbReference>
<proteinExistence type="predicted"/>
<dbReference type="Pfam" id="PF00698">
    <property type="entry name" value="Acyl_transf_1"/>
    <property type="match status" value="2"/>
</dbReference>
<dbReference type="SMART" id="SM00824">
    <property type="entry name" value="PKS_TE"/>
    <property type="match status" value="1"/>
</dbReference>
<dbReference type="InterPro" id="IPR057326">
    <property type="entry name" value="KR_dom"/>
</dbReference>
<keyword evidence="3" id="KW-0597">Phosphoprotein</keyword>
<dbReference type="PROSITE" id="PS50075">
    <property type="entry name" value="CARRIER"/>
    <property type="match status" value="1"/>
</dbReference>
<dbReference type="Pfam" id="PF16197">
    <property type="entry name" value="KAsynt_C_assoc"/>
    <property type="match status" value="1"/>
</dbReference>
<dbReference type="SMART" id="SM00825">
    <property type="entry name" value="PKS_KS"/>
    <property type="match status" value="1"/>
</dbReference>
<dbReference type="GO" id="GO:0004315">
    <property type="term" value="F:3-oxoacyl-[acyl-carrier-protein] synthase activity"/>
    <property type="evidence" value="ECO:0007669"/>
    <property type="project" value="InterPro"/>
</dbReference>
<dbReference type="PROSITE" id="PS00012">
    <property type="entry name" value="PHOSPHOPANTETHEINE"/>
    <property type="match status" value="1"/>
</dbReference>
<dbReference type="Gene3D" id="1.10.1200.10">
    <property type="entry name" value="ACP-like"/>
    <property type="match status" value="1"/>
</dbReference>
<dbReference type="SUPFAM" id="SSF53474">
    <property type="entry name" value="alpha/beta-Hydrolases"/>
    <property type="match status" value="1"/>
</dbReference>
<dbReference type="PANTHER" id="PTHR43775:SF51">
    <property type="entry name" value="INACTIVE PHENOLPHTHIOCEROL SYNTHESIS POLYKETIDE SYNTHASE TYPE I PKS1-RELATED"/>
    <property type="match status" value="1"/>
</dbReference>
<evidence type="ECO:0000256" key="4">
    <source>
        <dbReference type="ARBA" id="ARBA00022679"/>
    </source>
</evidence>
<evidence type="ECO:0000256" key="1">
    <source>
        <dbReference type="ARBA" id="ARBA00001957"/>
    </source>
</evidence>
<dbReference type="GO" id="GO:0006633">
    <property type="term" value="P:fatty acid biosynthetic process"/>
    <property type="evidence" value="ECO:0007669"/>
    <property type="project" value="InterPro"/>
</dbReference>
<dbReference type="SMART" id="SM00827">
    <property type="entry name" value="PKS_AT"/>
    <property type="match status" value="1"/>
</dbReference>
<evidence type="ECO:0000259" key="8">
    <source>
        <dbReference type="PROSITE" id="PS50075"/>
    </source>
</evidence>
<dbReference type="InterPro" id="IPR016036">
    <property type="entry name" value="Malonyl_transacylase_ACP-bd"/>
</dbReference>
<dbReference type="PROSITE" id="PS00606">
    <property type="entry name" value="KS3_1"/>
    <property type="match status" value="1"/>
</dbReference>
<dbReference type="InterPro" id="IPR055123">
    <property type="entry name" value="SpnB-like_Rossmann"/>
</dbReference>
<dbReference type="Gene3D" id="3.40.50.720">
    <property type="entry name" value="NAD(P)-binding Rossmann-like Domain"/>
    <property type="match status" value="1"/>
</dbReference>
<dbReference type="InterPro" id="IPR006162">
    <property type="entry name" value="Ppantetheine_attach_site"/>
</dbReference>
<dbReference type="InterPro" id="IPR018201">
    <property type="entry name" value="Ketoacyl_synth_AS"/>
</dbReference>
<organism evidence="10 11">
    <name type="scientific">Saccharopolyspora flava</name>
    <dbReference type="NCBI Taxonomy" id="95161"/>
    <lineage>
        <taxon>Bacteria</taxon>
        <taxon>Bacillati</taxon>
        <taxon>Actinomycetota</taxon>
        <taxon>Actinomycetes</taxon>
        <taxon>Pseudonocardiales</taxon>
        <taxon>Pseudonocardiaceae</taxon>
        <taxon>Saccharopolyspora</taxon>
    </lineage>
</organism>
<dbReference type="InterPro" id="IPR016035">
    <property type="entry name" value="Acyl_Trfase/lysoPLipase"/>
</dbReference>
<dbReference type="STRING" id="95161.SAMN05660874_02350"/>
<dbReference type="InterPro" id="IPR015083">
    <property type="entry name" value="NorB/c/GfsB-D-like_docking"/>
</dbReference>
<evidence type="ECO:0000313" key="11">
    <source>
        <dbReference type="Proteomes" id="UP000198852"/>
    </source>
</evidence>
<dbReference type="Gene3D" id="3.40.47.10">
    <property type="match status" value="1"/>
</dbReference>
<evidence type="ECO:0000259" key="9">
    <source>
        <dbReference type="PROSITE" id="PS52004"/>
    </source>
</evidence>
<dbReference type="OrthoDB" id="9778690at2"/>
<dbReference type="InterPro" id="IPR036736">
    <property type="entry name" value="ACP-like_sf"/>
</dbReference>
<evidence type="ECO:0000256" key="7">
    <source>
        <dbReference type="ARBA" id="ARBA00023315"/>
    </source>
</evidence>
<dbReference type="InterPro" id="IPR050091">
    <property type="entry name" value="PKS_NRPS_Biosynth_Enz"/>
</dbReference>
<dbReference type="SMART" id="SM00823">
    <property type="entry name" value="PKS_PP"/>
    <property type="match status" value="1"/>
</dbReference>
<dbReference type="Pfam" id="PF00975">
    <property type="entry name" value="Thioesterase"/>
    <property type="match status" value="1"/>
</dbReference>
<dbReference type="SUPFAM" id="SSF47336">
    <property type="entry name" value="ACP-like"/>
    <property type="match status" value="1"/>
</dbReference>
<keyword evidence="6" id="KW-0511">Multifunctional enzyme</keyword>
<evidence type="ECO:0000256" key="6">
    <source>
        <dbReference type="ARBA" id="ARBA00023268"/>
    </source>
</evidence>
<protein>
    <submittedName>
        <fullName evidence="10">Acyl transferase domain-containing protein</fullName>
    </submittedName>
</protein>
<dbReference type="InterPro" id="IPR014043">
    <property type="entry name" value="Acyl_transferase_dom"/>
</dbReference>
<sequence>MPDEEKLVEYLKWVTADLHKARQRLEEVEAGKHEPVAIVGLACRFPGGVRTPEDLWEVLESGRDAISGFPTDRGWDLGTLAGGDDGRSATLQGGFLYDAAEFDPGFFGISPREALAMDPQQRLLLETTWEAVERAGIDPSSLRGSRTGVFVGTNGQDYGHVLIGSQEDVGGHAGMGTAASVISGRVAYTFGFEGPAVTVDTACSSALVSLHQAAQALRGGECSLAVAGGVTVMATSSNFAGFTRQGGLAPDGRCKAFSDDADGTGWSEGVGVLLVEKLSDAERHGHPVLAVLEGSAVNQDGASNGLTAPNGPAQREVIRAALASAGLGPSDVDAVEAHGTGTTLGDPIEAQALLATYGQEREQPLRIGAIKSNIGHTQAAAGAAGVIKMVLALRHELLPKTLHVTEPSGHVDWSAGSTRLLTEPEAWPRGEKPRRAGVSSFGVSGTNAHVILREAPEPADEPAPTGTGPVPLVVSAKSPAALDAQLERIRALDANPLDIGHSLLTTRTTFDHRAVLLTTEDDPLEAARGVASTGPLAILFSGQGSQRLGMGRDLHTRYPVFAESLDEVLNHLDPSVREVMWGEDEEALNQTGVAQPALFAIEVALYRLIESFGVRPDHVAGHSIGEVAAAHVAGVLSLQDACTLISARASLMQALPSGGAMVAVRATESEVLPYLTGEPSAVKNSQIQGDEYRSIRPDENSGIRPHENGNSQSGVISLAAVNGPESVVLAGDEDAVLEVAKNWEFKQLKVSHAFHSALMEPILEEFRDVVEGLSFREPRVPVVASGDVTSPEFWVRHVREAVRFHDFVTSLRGSGVTRFLEVGPDGALSAMVDGCVPVLRKDRGEDVAFLTALARLHVSGVAVDWTPVFAGTGARRVELPTYPFDRERYWPESAIDPRAAFGKLDEPRGALHRLDWVSTDVGTASSGARWAIIGNDELDLAHLLYSAGQTVTGYGDTLADATGDTGIAPDVFLVTLSGGHAAADAHALAERVLGLIQEALADPRFDRARVVFVSHGATTGEDLASATAWGLVRSAQSENPGRFLLVDSDGEPLSAATLPELISTDEPQVLVRGGTTHVARLTALPRAETPHGDWDSERTVLITGGTGGLGAELARHLVTRRGVRHLLLVSRRGGDAPGAAELRAELAEHGATATTAAADVADPDAVATLLASIPADHPLGAVVHTAGVLDDGLVDALTPQRLADVLRPKVDGAWNLHRATSELDLSAFVLYSSVANVLGGAGQGNYSAANAYLDALAAHRRAAGLPAVSLAWGPWTQTGGMTGELSDAAMDRITRSGMPPLAPEQGHALFDAALDADASLLVAAHVETGSRGPVAPLLRGLHPDEPAARPSGAAAVTVRDRLRDADPGEREGMLRDLVVGMSAALLGHPDPSAVDPERDFLELGFDSLIAVELRNQLSEQLGVRPSSSIVFDSKTPAQLAKTLLGELGSLDGPSAAPVAGLRATADPGDTLHGLFMQSVSSGQTLQGLQVLKHVALLRPQFENPAELEELPTPVSMADGPKQPKLICISAPGATAGIHMYARLAAQLRGKREVAALPLVGFEPGEPLPATGEAAARWVAEAVLHASDGEPFALVGHSSGGTLAYFAAAVLEETWGITPEAVIMLDTLSLRYDSHEGMDFDAVTANYFNTMESPAVSLNSARLSAMAHWFVRIVDIGLETSAPKLLVRCAKEVDGTDLVITGQDVAVPHDAMRLVQTDHMSMVKEDSDLTAQVIEDWLGTRTLTANAPGEVS</sequence>
<comment type="cofactor">
    <cofactor evidence="1">
        <name>pantetheine 4'-phosphate</name>
        <dbReference type="ChEBI" id="CHEBI:47942"/>
    </cofactor>
</comment>
<evidence type="ECO:0000256" key="5">
    <source>
        <dbReference type="ARBA" id="ARBA00023194"/>
    </source>
</evidence>
<dbReference type="Gene3D" id="3.40.50.1820">
    <property type="entry name" value="alpha/beta hydrolase"/>
    <property type="match status" value="1"/>
</dbReference>
<dbReference type="Pfam" id="PF00550">
    <property type="entry name" value="PP-binding"/>
    <property type="match status" value="1"/>
</dbReference>
<keyword evidence="11" id="KW-1185">Reference proteome</keyword>
<dbReference type="EMBL" id="FOZX01000003">
    <property type="protein sequence ID" value="SFS65604.1"/>
    <property type="molecule type" value="Genomic_DNA"/>
</dbReference>
<dbReference type="CDD" id="cd00833">
    <property type="entry name" value="PKS"/>
    <property type="match status" value="1"/>
</dbReference>
<dbReference type="SUPFAM" id="SSF52151">
    <property type="entry name" value="FabD/lysophospholipase-like"/>
    <property type="match status" value="1"/>
</dbReference>
<dbReference type="SMART" id="SM00822">
    <property type="entry name" value="PKS_KR"/>
    <property type="match status" value="1"/>
</dbReference>
<feature type="domain" description="Carrier" evidence="8">
    <location>
        <begin position="1365"/>
        <end position="1447"/>
    </location>
</feature>
<dbReference type="InterPro" id="IPR001031">
    <property type="entry name" value="Thioesterase"/>
</dbReference>
<keyword evidence="7" id="KW-0012">Acyltransferase</keyword>
<feature type="domain" description="Ketosynthase family 3 (KS3)" evidence="9">
    <location>
        <begin position="33"/>
        <end position="454"/>
    </location>
</feature>
<dbReference type="InterPro" id="IPR029058">
    <property type="entry name" value="AB_hydrolase_fold"/>
</dbReference>
<dbReference type="InterPro" id="IPR036291">
    <property type="entry name" value="NAD(P)-bd_dom_sf"/>
</dbReference>
<dbReference type="GO" id="GO:0004312">
    <property type="term" value="F:fatty acid synthase activity"/>
    <property type="evidence" value="ECO:0007669"/>
    <property type="project" value="TreeGrafter"/>
</dbReference>
<dbReference type="SUPFAM" id="SSF51735">
    <property type="entry name" value="NAD(P)-binding Rossmann-fold domains"/>
    <property type="match status" value="2"/>
</dbReference>
<evidence type="ECO:0000313" key="10">
    <source>
        <dbReference type="EMBL" id="SFS65604.1"/>
    </source>
</evidence>
<dbReference type="InterPro" id="IPR014031">
    <property type="entry name" value="Ketoacyl_synth_C"/>
</dbReference>
<dbReference type="Pfam" id="PF22953">
    <property type="entry name" value="SpnB_Rossmann"/>
    <property type="match status" value="1"/>
</dbReference>
<dbReference type="InterPro" id="IPR020802">
    <property type="entry name" value="TesA-like"/>
</dbReference>
<dbReference type="Pfam" id="PF08659">
    <property type="entry name" value="KR"/>
    <property type="match status" value="1"/>
</dbReference>
<dbReference type="InterPro" id="IPR013968">
    <property type="entry name" value="PKS_KR"/>
</dbReference>
<evidence type="ECO:0000256" key="2">
    <source>
        <dbReference type="ARBA" id="ARBA00022450"/>
    </source>
</evidence>
<dbReference type="FunFam" id="3.40.47.10:FF:000019">
    <property type="entry name" value="Polyketide synthase type I"/>
    <property type="match status" value="1"/>
</dbReference>
<dbReference type="PANTHER" id="PTHR43775">
    <property type="entry name" value="FATTY ACID SYNTHASE"/>
    <property type="match status" value="1"/>
</dbReference>
<dbReference type="InterPro" id="IPR016039">
    <property type="entry name" value="Thiolase-like"/>
</dbReference>
<dbReference type="InterPro" id="IPR014030">
    <property type="entry name" value="Ketoacyl_synth_N"/>
</dbReference>
<dbReference type="InterPro" id="IPR009081">
    <property type="entry name" value="PP-bd_ACP"/>
</dbReference>
<dbReference type="InterPro" id="IPR020806">
    <property type="entry name" value="PKS_PP-bd"/>
</dbReference>
<dbReference type="GO" id="GO:0031177">
    <property type="term" value="F:phosphopantetheine binding"/>
    <property type="evidence" value="ECO:0007669"/>
    <property type="project" value="InterPro"/>
</dbReference>
<dbReference type="InterPro" id="IPR032821">
    <property type="entry name" value="PKS_assoc"/>
</dbReference>
<dbReference type="CDD" id="cd08956">
    <property type="entry name" value="KR_3_FAS_SDR_x"/>
    <property type="match status" value="1"/>
</dbReference>
<accession>A0A1I6RLS1</accession>
<dbReference type="SUPFAM" id="SSF55048">
    <property type="entry name" value="Probable ACP-binding domain of malonyl-CoA ACP transacylase"/>
    <property type="match status" value="1"/>
</dbReference>
<dbReference type="Proteomes" id="UP000198852">
    <property type="component" value="Unassembled WGS sequence"/>
</dbReference>
<name>A0A1I6RLS1_9PSEU</name>
<evidence type="ECO:0000256" key="3">
    <source>
        <dbReference type="ARBA" id="ARBA00022553"/>
    </source>
</evidence>
<dbReference type="PROSITE" id="PS52004">
    <property type="entry name" value="KS3_2"/>
    <property type="match status" value="1"/>
</dbReference>
<reference evidence="11" key="1">
    <citation type="submission" date="2016-10" db="EMBL/GenBank/DDBJ databases">
        <authorList>
            <person name="Varghese N."/>
            <person name="Submissions S."/>
        </authorList>
    </citation>
    <scope>NUCLEOTIDE SEQUENCE [LARGE SCALE GENOMIC DNA]</scope>
    <source>
        <strain evidence="11">DSM 44771</strain>
    </source>
</reference>
<dbReference type="SUPFAM" id="SSF53901">
    <property type="entry name" value="Thiolase-like"/>
    <property type="match status" value="1"/>
</dbReference>
<gene>
    <name evidence="10" type="ORF">SAMN05660874_02350</name>
</gene>
<dbReference type="Gene3D" id="3.40.366.10">
    <property type="entry name" value="Malonyl-Coenzyme A Acyl Carrier Protein, domain 2"/>
    <property type="match status" value="2"/>
</dbReference>
<keyword evidence="5" id="KW-0045">Antibiotic biosynthesis</keyword>
<dbReference type="InterPro" id="IPR001227">
    <property type="entry name" value="Ac_transferase_dom_sf"/>
</dbReference>
<dbReference type="InterPro" id="IPR020841">
    <property type="entry name" value="PKS_Beta-ketoAc_synthase_dom"/>
</dbReference>
<dbReference type="GO" id="GO:0033068">
    <property type="term" value="P:macrolide biosynthetic process"/>
    <property type="evidence" value="ECO:0007669"/>
    <property type="project" value="UniProtKB-ARBA"/>
</dbReference>
<dbReference type="Pfam" id="PF08990">
    <property type="entry name" value="Docking"/>
    <property type="match status" value="1"/>
</dbReference>